<proteinExistence type="predicted"/>
<dbReference type="InterPro" id="IPR001138">
    <property type="entry name" value="Zn2Cys6_DnaBD"/>
</dbReference>
<evidence type="ECO:0000313" key="3">
    <source>
        <dbReference type="Proteomes" id="UP000324748"/>
    </source>
</evidence>
<dbReference type="CDD" id="cd00067">
    <property type="entry name" value="GAL4"/>
    <property type="match status" value="1"/>
</dbReference>
<dbReference type="GO" id="GO:0000981">
    <property type="term" value="F:DNA-binding transcription factor activity, RNA polymerase II-specific"/>
    <property type="evidence" value="ECO:0007669"/>
    <property type="project" value="InterPro"/>
</dbReference>
<keyword evidence="3" id="KW-1185">Reference proteome</keyword>
<feature type="compositionally biased region" description="Low complexity" evidence="1">
    <location>
        <begin position="217"/>
        <end position="241"/>
    </location>
</feature>
<comment type="caution">
    <text evidence="2">The sequence shown here is derived from an EMBL/GenBank/DDBJ whole genome shotgun (WGS) entry which is preliminary data.</text>
</comment>
<sequence>MSTCSNCQSRNATCIRESSNHACDFCRKAKRRCSLVQHPSDRSRCRTRANSPNSHGRPRPPKRPRTTTHGNSLDNFVVPDSASVSVASPTPSSRPPSPPPQPPQSSPESPAGSDRMTPRPHESDFSSRHEYRAALRNWASRHHVTQPLYDARLRRPASSPRRGSPRHSSLRRSPRRISDSPVPPSSPAADLQMVPRRPTPERALSPVPANTTIDIEPIVISSGPPSPSSRSPVIRSTPVSPMRVDPEPEEPRPTPPPSVGNAPECTTPDSSPPPRLNLLRTPRPAERGPSEVPGSGRSRAVTPRPVVNNSPFAPTRTNPFPASRHFRRKYPSDPDDSALRELFPDEDKGVFDAIPAVVVEAAIEDIQGRFETILSTSVLPPSLRRSTYAAFLSDLRRHRLQVMAVFNPRLADYPDGNGDGPAPNSSSSYLLLRRGCGAAGVGCSEASSSSSSASEPLPDSESAGEASSPSSPAASDSSSEVPLCFGIFTTSSSSSVSAVSSKDVEPLA</sequence>
<evidence type="ECO:0000313" key="2">
    <source>
        <dbReference type="EMBL" id="KAA1079406.1"/>
    </source>
</evidence>
<accession>A0A5B0MTK2</accession>
<feature type="compositionally biased region" description="Basic and acidic residues" evidence="1">
    <location>
        <begin position="116"/>
        <end position="133"/>
    </location>
</feature>
<protein>
    <submittedName>
        <fullName evidence="2">Uncharacterized protein</fullName>
    </submittedName>
</protein>
<feature type="region of interest" description="Disordered" evidence="1">
    <location>
        <begin position="445"/>
        <end position="479"/>
    </location>
</feature>
<dbReference type="AlphaFoldDB" id="A0A5B0MTK2"/>
<dbReference type="EMBL" id="VSWC01000132">
    <property type="protein sequence ID" value="KAA1079406.1"/>
    <property type="molecule type" value="Genomic_DNA"/>
</dbReference>
<feature type="compositionally biased region" description="Basic residues" evidence="1">
    <location>
        <begin position="56"/>
        <end position="66"/>
    </location>
</feature>
<feature type="region of interest" description="Disordered" evidence="1">
    <location>
        <begin position="37"/>
        <end position="334"/>
    </location>
</feature>
<feature type="compositionally biased region" description="Basic residues" evidence="1">
    <location>
        <begin position="163"/>
        <end position="175"/>
    </location>
</feature>
<feature type="compositionally biased region" description="Pro residues" evidence="1">
    <location>
        <begin position="92"/>
        <end position="105"/>
    </location>
</feature>
<feature type="compositionally biased region" description="Low complexity" evidence="1">
    <location>
        <begin position="77"/>
        <end position="91"/>
    </location>
</feature>
<dbReference type="GO" id="GO:0008270">
    <property type="term" value="F:zinc ion binding"/>
    <property type="evidence" value="ECO:0007669"/>
    <property type="project" value="InterPro"/>
</dbReference>
<reference evidence="2 3" key="1">
    <citation type="submission" date="2019-05" db="EMBL/GenBank/DDBJ databases">
        <title>Emergence of the Ug99 lineage of the wheat stem rust pathogen through somatic hybridization.</title>
        <authorList>
            <person name="Li F."/>
            <person name="Upadhyaya N.M."/>
            <person name="Sperschneider J."/>
            <person name="Matny O."/>
            <person name="Nguyen-Phuc H."/>
            <person name="Mago R."/>
            <person name="Raley C."/>
            <person name="Miller M.E."/>
            <person name="Silverstein K.A.T."/>
            <person name="Henningsen E."/>
            <person name="Hirsch C.D."/>
            <person name="Visser B."/>
            <person name="Pretorius Z.A."/>
            <person name="Steffenson B.J."/>
            <person name="Schwessinger B."/>
            <person name="Dodds P.N."/>
            <person name="Figueroa M."/>
        </authorList>
    </citation>
    <scope>NUCLEOTIDE SEQUENCE [LARGE SCALE GENOMIC DNA]</scope>
    <source>
        <strain evidence="2">21-0</strain>
    </source>
</reference>
<name>A0A5B0MTK2_PUCGR</name>
<feature type="compositionally biased region" description="Polar residues" evidence="1">
    <location>
        <begin position="307"/>
        <end position="320"/>
    </location>
</feature>
<dbReference type="Proteomes" id="UP000324748">
    <property type="component" value="Unassembled WGS sequence"/>
</dbReference>
<organism evidence="2 3">
    <name type="scientific">Puccinia graminis f. sp. tritici</name>
    <dbReference type="NCBI Taxonomy" id="56615"/>
    <lineage>
        <taxon>Eukaryota</taxon>
        <taxon>Fungi</taxon>
        <taxon>Dikarya</taxon>
        <taxon>Basidiomycota</taxon>
        <taxon>Pucciniomycotina</taxon>
        <taxon>Pucciniomycetes</taxon>
        <taxon>Pucciniales</taxon>
        <taxon>Pucciniaceae</taxon>
        <taxon>Puccinia</taxon>
    </lineage>
</organism>
<gene>
    <name evidence="2" type="ORF">PGT21_010351</name>
</gene>
<evidence type="ECO:0000256" key="1">
    <source>
        <dbReference type="SAM" id="MobiDB-lite"/>
    </source>
</evidence>